<proteinExistence type="predicted"/>
<keyword evidence="2" id="KW-1185">Reference proteome</keyword>
<evidence type="ECO:0000313" key="2">
    <source>
        <dbReference type="Proteomes" id="UP000683925"/>
    </source>
</evidence>
<dbReference type="EMBL" id="CAJJDP010000180">
    <property type="protein sequence ID" value="CAD8214402.1"/>
    <property type="molecule type" value="Genomic_DNA"/>
</dbReference>
<protein>
    <submittedName>
        <fullName evidence="1">Uncharacterized protein</fullName>
    </submittedName>
</protein>
<accession>A0A8S1YQM6</accession>
<comment type="caution">
    <text evidence="1">The sequence shown here is derived from an EMBL/GenBank/DDBJ whole genome shotgun (WGS) entry which is preliminary data.</text>
</comment>
<evidence type="ECO:0000313" key="1">
    <source>
        <dbReference type="EMBL" id="CAD8214402.1"/>
    </source>
</evidence>
<dbReference type="AlphaFoldDB" id="A0A8S1YQM6"/>
<organism evidence="1 2">
    <name type="scientific">Paramecium octaurelia</name>
    <dbReference type="NCBI Taxonomy" id="43137"/>
    <lineage>
        <taxon>Eukaryota</taxon>
        <taxon>Sar</taxon>
        <taxon>Alveolata</taxon>
        <taxon>Ciliophora</taxon>
        <taxon>Intramacronucleata</taxon>
        <taxon>Oligohymenophorea</taxon>
        <taxon>Peniculida</taxon>
        <taxon>Parameciidae</taxon>
        <taxon>Paramecium</taxon>
    </lineage>
</organism>
<reference evidence="1" key="1">
    <citation type="submission" date="2021-01" db="EMBL/GenBank/DDBJ databases">
        <authorList>
            <consortium name="Genoscope - CEA"/>
            <person name="William W."/>
        </authorList>
    </citation>
    <scope>NUCLEOTIDE SEQUENCE</scope>
</reference>
<sequence length="262" mass="30268">MGQRLKLQCTSEKGCSLQTKQSIHNIFNIQGIIYLQCLQEFERFISNIKNYHLINPIVQQKEAQKGQFFYIQESLISACNNLTDSINLTHLRAKSNLLNHSQLVNILQALLITLKNIQSFQYVNSTLRGEKRIQPFLTGKTNFNLGSTNNLTTSINNLQSSGFQFAHSSELNDQPLKIHGEPQYLYGNASPEFFNNQQLSQLYSRFIWRLQKISKLYFRVQLRISDASLATDSKICKLSSDKRLNFQSNQWKYQLYSPSIVD</sequence>
<name>A0A8S1YQM6_PAROT</name>
<gene>
    <name evidence="1" type="ORF">POCTA_138.1.T1760023</name>
</gene>
<dbReference type="Proteomes" id="UP000683925">
    <property type="component" value="Unassembled WGS sequence"/>
</dbReference>